<dbReference type="GO" id="GO:0003700">
    <property type="term" value="F:DNA-binding transcription factor activity"/>
    <property type="evidence" value="ECO:0007669"/>
    <property type="project" value="InterPro"/>
</dbReference>
<name>A0A9E6XU67_9ACTN</name>
<organism evidence="6 7">
    <name type="scientific">Capillimicrobium parvum</name>
    <dbReference type="NCBI Taxonomy" id="2884022"/>
    <lineage>
        <taxon>Bacteria</taxon>
        <taxon>Bacillati</taxon>
        <taxon>Actinomycetota</taxon>
        <taxon>Thermoleophilia</taxon>
        <taxon>Solirubrobacterales</taxon>
        <taxon>Capillimicrobiaceae</taxon>
        <taxon>Capillimicrobium</taxon>
    </lineage>
</organism>
<dbReference type="SUPFAM" id="SSF46785">
    <property type="entry name" value="Winged helix' DNA-binding domain"/>
    <property type="match status" value="1"/>
</dbReference>
<keyword evidence="7" id="KW-1185">Reference proteome</keyword>
<keyword evidence="2" id="KW-0238">DNA-binding</keyword>
<evidence type="ECO:0000256" key="1">
    <source>
        <dbReference type="ARBA" id="ARBA00023015"/>
    </source>
</evidence>
<dbReference type="InterPro" id="IPR036390">
    <property type="entry name" value="WH_DNA-bd_sf"/>
</dbReference>
<keyword evidence="3" id="KW-0804">Transcription</keyword>
<dbReference type="Pfam" id="PF01047">
    <property type="entry name" value="MarR"/>
    <property type="match status" value="1"/>
</dbReference>
<reference evidence="6" key="1">
    <citation type="journal article" date="2022" name="Int. J. Syst. Evol. Microbiol.">
        <title>Pseudomonas aegrilactucae sp. nov. and Pseudomonas morbosilactucae sp. nov., pathogens causing bacterial rot of lettuce in Japan.</title>
        <authorList>
            <person name="Sawada H."/>
            <person name="Fujikawa T."/>
            <person name="Satou M."/>
        </authorList>
    </citation>
    <scope>NUCLEOTIDE SEQUENCE</scope>
    <source>
        <strain evidence="6">0166_1</strain>
    </source>
</reference>
<evidence type="ECO:0000313" key="7">
    <source>
        <dbReference type="Proteomes" id="UP001162834"/>
    </source>
</evidence>
<proteinExistence type="predicted"/>
<dbReference type="GO" id="GO:0003677">
    <property type="term" value="F:DNA binding"/>
    <property type="evidence" value="ECO:0007669"/>
    <property type="project" value="UniProtKB-KW"/>
</dbReference>
<dbReference type="PANTHER" id="PTHR39515:SF2">
    <property type="entry name" value="HTH-TYPE TRANSCRIPTIONAL REGULATOR RV0880"/>
    <property type="match status" value="1"/>
</dbReference>
<gene>
    <name evidence="6" type="ORF">DSM104329_00956</name>
</gene>
<evidence type="ECO:0000256" key="4">
    <source>
        <dbReference type="SAM" id="MobiDB-lite"/>
    </source>
</evidence>
<dbReference type="PROSITE" id="PS50995">
    <property type="entry name" value="HTH_MARR_2"/>
    <property type="match status" value="1"/>
</dbReference>
<evidence type="ECO:0000256" key="2">
    <source>
        <dbReference type="ARBA" id="ARBA00023125"/>
    </source>
</evidence>
<evidence type="ECO:0000313" key="6">
    <source>
        <dbReference type="EMBL" id="UGS34577.1"/>
    </source>
</evidence>
<dbReference type="KEGG" id="sbae:DSM104329_00956"/>
<dbReference type="RefSeq" id="WP_259314244.1">
    <property type="nucleotide sequence ID" value="NZ_CP087164.1"/>
</dbReference>
<dbReference type="PROSITE" id="PS01117">
    <property type="entry name" value="HTH_MARR_1"/>
    <property type="match status" value="1"/>
</dbReference>
<protein>
    <submittedName>
        <fullName evidence="6">HTH-type transcriptional regulator</fullName>
    </submittedName>
</protein>
<dbReference type="InterPro" id="IPR052526">
    <property type="entry name" value="HTH-type_Bedaq_tolerance"/>
</dbReference>
<accession>A0A9E6XU67</accession>
<dbReference type="EMBL" id="CP087164">
    <property type="protein sequence ID" value="UGS34577.1"/>
    <property type="molecule type" value="Genomic_DNA"/>
</dbReference>
<dbReference type="PRINTS" id="PR00598">
    <property type="entry name" value="HTHMARR"/>
</dbReference>
<evidence type="ECO:0000259" key="5">
    <source>
        <dbReference type="PROSITE" id="PS50995"/>
    </source>
</evidence>
<sequence length="144" mass="15647">MATSSRSARTDTAARLRLAIVRTSRRMRQEAGGGLSPSQAAALATVDRHGPLTPSELAAHERVQRPTVARLLARMEEDGLVTRAPDPSDGRSSLISISEDGRALLESVRSRKDAFLAQRMEALDADERATLERAATIIERMLEA</sequence>
<dbReference type="Proteomes" id="UP001162834">
    <property type="component" value="Chromosome"/>
</dbReference>
<dbReference type="InterPro" id="IPR036388">
    <property type="entry name" value="WH-like_DNA-bd_sf"/>
</dbReference>
<dbReference type="PANTHER" id="PTHR39515">
    <property type="entry name" value="CONSERVED PROTEIN"/>
    <property type="match status" value="1"/>
</dbReference>
<dbReference type="Gene3D" id="1.10.10.10">
    <property type="entry name" value="Winged helix-like DNA-binding domain superfamily/Winged helix DNA-binding domain"/>
    <property type="match status" value="1"/>
</dbReference>
<dbReference type="InterPro" id="IPR023187">
    <property type="entry name" value="Tscrpt_reg_MarR-type_CS"/>
</dbReference>
<feature type="region of interest" description="Disordered" evidence="4">
    <location>
        <begin position="19"/>
        <end position="40"/>
    </location>
</feature>
<feature type="domain" description="HTH marR-type" evidence="5">
    <location>
        <begin position="1"/>
        <end position="143"/>
    </location>
</feature>
<dbReference type="InterPro" id="IPR000835">
    <property type="entry name" value="HTH_MarR-typ"/>
</dbReference>
<dbReference type="AlphaFoldDB" id="A0A9E6XU67"/>
<keyword evidence="1" id="KW-0805">Transcription regulation</keyword>
<dbReference type="SMART" id="SM00347">
    <property type="entry name" value="HTH_MARR"/>
    <property type="match status" value="1"/>
</dbReference>
<evidence type="ECO:0000256" key="3">
    <source>
        <dbReference type="ARBA" id="ARBA00023163"/>
    </source>
</evidence>